<organism evidence="4 5">
    <name type="scientific">Mobilitalea sibirica</name>
    <dbReference type="NCBI Taxonomy" id="1462919"/>
    <lineage>
        <taxon>Bacteria</taxon>
        <taxon>Bacillati</taxon>
        <taxon>Bacillota</taxon>
        <taxon>Clostridia</taxon>
        <taxon>Lachnospirales</taxon>
        <taxon>Lachnospiraceae</taxon>
        <taxon>Mobilitalea</taxon>
    </lineage>
</organism>
<dbReference type="Proteomes" id="UP000623269">
    <property type="component" value="Unassembled WGS sequence"/>
</dbReference>
<proteinExistence type="predicted"/>
<keyword evidence="1" id="KW-0472">Membrane</keyword>
<dbReference type="GO" id="GO:0030246">
    <property type="term" value="F:carbohydrate binding"/>
    <property type="evidence" value="ECO:0007669"/>
    <property type="project" value="InterPro"/>
</dbReference>
<feature type="chain" id="PRO_5035241445" evidence="2">
    <location>
        <begin position="29"/>
        <end position="413"/>
    </location>
</feature>
<feature type="signal peptide" evidence="2">
    <location>
        <begin position="1"/>
        <end position="28"/>
    </location>
</feature>
<evidence type="ECO:0000313" key="5">
    <source>
        <dbReference type="Proteomes" id="UP000623269"/>
    </source>
</evidence>
<evidence type="ECO:0000256" key="2">
    <source>
        <dbReference type="SAM" id="SignalP"/>
    </source>
</evidence>
<dbReference type="InterPro" id="IPR008965">
    <property type="entry name" value="CBM2/CBM3_carb-bd_dom_sf"/>
</dbReference>
<dbReference type="SUPFAM" id="SSF49384">
    <property type="entry name" value="Carbohydrate-binding domain"/>
    <property type="match status" value="1"/>
</dbReference>
<keyword evidence="1" id="KW-0812">Transmembrane</keyword>
<sequence>MKKIKKYLMLVLLLVIFGNHINIQAVQAASAELQIYTDVEEVHVGENLFVYITINSETMFGDFEAYLTYNEEVLEYISGASVITGGSGYLKISDVNTSEAGYSRKYTLKFETLKVGSSEITFDDAIVYEYESGMGMAVSIKDLEVSVKAAQTASDNAFLGSLKISPSNLSPDFDKNTFTYETMVSHTVDRLVVEAVPEDEKSIVKISGNDSFIEGENKVIVTVLAESGANIEYTINVIRETAPVEEDNTEGGIITPGTKHGSFAVARLEDELFIVYNGRYKLIEPDSEVKIPSGYKRTQIIISDIAISAYTPEDNLDSEFLLIYAMNEMEEKGFYRYDRHERTLQRYVAEGSQGFEPNTDTNIDEIIRSDEYQSNLNKAAVIIGLLSALSVLLLIISIRLFMKSRGYRDDDLD</sequence>
<name>A0A8J7L1V7_9FIRM</name>
<dbReference type="InterPro" id="IPR025883">
    <property type="entry name" value="Cadherin-like_domain"/>
</dbReference>
<dbReference type="Pfam" id="PF12733">
    <property type="entry name" value="Cadherin-like"/>
    <property type="match status" value="1"/>
</dbReference>
<protein>
    <submittedName>
        <fullName evidence="4">Cadherin-like beta sandwich domain-containing protein</fullName>
    </submittedName>
</protein>
<accession>A0A8J7L1V7</accession>
<evidence type="ECO:0000256" key="1">
    <source>
        <dbReference type="SAM" id="Phobius"/>
    </source>
</evidence>
<keyword evidence="5" id="KW-1185">Reference proteome</keyword>
<feature type="domain" description="Cadherin-like beta-sandwich-like" evidence="3">
    <location>
        <begin position="162"/>
        <end position="240"/>
    </location>
</feature>
<keyword evidence="2" id="KW-0732">Signal</keyword>
<comment type="caution">
    <text evidence="4">The sequence shown here is derived from an EMBL/GenBank/DDBJ whole genome shotgun (WGS) entry which is preliminary data.</text>
</comment>
<dbReference type="EMBL" id="JAEAGR010000001">
    <property type="protein sequence ID" value="MBH1939293.1"/>
    <property type="molecule type" value="Genomic_DNA"/>
</dbReference>
<dbReference type="AlphaFoldDB" id="A0A8J7L1V7"/>
<gene>
    <name evidence="4" type="ORF">I5677_00130</name>
</gene>
<evidence type="ECO:0000259" key="3">
    <source>
        <dbReference type="Pfam" id="PF12733"/>
    </source>
</evidence>
<feature type="transmembrane region" description="Helical" evidence="1">
    <location>
        <begin position="379"/>
        <end position="402"/>
    </location>
</feature>
<evidence type="ECO:0000313" key="4">
    <source>
        <dbReference type="EMBL" id="MBH1939293.1"/>
    </source>
</evidence>
<reference evidence="4" key="1">
    <citation type="submission" date="2020-12" db="EMBL/GenBank/DDBJ databases">
        <title>M. sibirica DSM 26468T genome.</title>
        <authorList>
            <person name="Thieme N."/>
            <person name="Rettenmaier R."/>
            <person name="Zverlov V."/>
            <person name="Liebl W."/>
        </authorList>
    </citation>
    <scope>NUCLEOTIDE SEQUENCE</scope>
    <source>
        <strain evidence="4">DSM 26468</strain>
    </source>
</reference>
<keyword evidence="1" id="KW-1133">Transmembrane helix</keyword>
<dbReference type="RefSeq" id="WP_197659529.1">
    <property type="nucleotide sequence ID" value="NZ_JAEAGR010000001.1"/>
</dbReference>